<accession>A0ABD2W9N6</accession>
<name>A0ABD2W9N6_9HYME</name>
<comment type="caution">
    <text evidence="2">The sequence shown here is derived from an EMBL/GenBank/DDBJ whole genome shotgun (WGS) entry which is preliminary data.</text>
</comment>
<protein>
    <submittedName>
        <fullName evidence="2">Uncharacterized protein</fullName>
    </submittedName>
</protein>
<reference evidence="2 3" key="1">
    <citation type="journal article" date="2024" name="bioRxiv">
        <title>A reference genome for Trichogramma kaykai: A tiny desert-dwelling parasitoid wasp with competing sex-ratio distorters.</title>
        <authorList>
            <person name="Culotta J."/>
            <person name="Lindsey A.R."/>
        </authorList>
    </citation>
    <scope>NUCLEOTIDE SEQUENCE [LARGE SCALE GENOMIC DNA]</scope>
    <source>
        <strain evidence="2 3">KSX58</strain>
    </source>
</reference>
<sequence length="260" mass="30610">MGIVPGPDIIKAAKSKTISKSSNVSKECDESDNDLYAAARLYRRNAKVKAIPVKEIKNVNRTIKKFPYDAQILIRESKEEKTYEVGSVLGVSVDRESLEKNNGKRYTKVNKRRSDVDYNLKEQERKNQKALKEQERKNQKALKEQERKNEKALKEQEKSNQKPLKEIGNLKTKRIWSEEVLVRKALLVNMTKDPQSREELTPKKRESFKKVYTQFLLQKKMIHVEAKLTKGRKVKRDRRINKYRRELGIYIIDDFLMRTL</sequence>
<dbReference type="EMBL" id="JBJJXI010000123">
    <property type="protein sequence ID" value="KAL3389566.1"/>
    <property type="molecule type" value="Genomic_DNA"/>
</dbReference>
<dbReference type="Proteomes" id="UP001627154">
    <property type="component" value="Unassembled WGS sequence"/>
</dbReference>
<keyword evidence="3" id="KW-1185">Reference proteome</keyword>
<evidence type="ECO:0000256" key="1">
    <source>
        <dbReference type="SAM" id="MobiDB-lite"/>
    </source>
</evidence>
<feature type="region of interest" description="Disordered" evidence="1">
    <location>
        <begin position="102"/>
        <end position="166"/>
    </location>
</feature>
<dbReference type="AlphaFoldDB" id="A0ABD2W9N6"/>
<evidence type="ECO:0000313" key="3">
    <source>
        <dbReference type="Proteomes" id="UP001627154"/>
    </source>
</evidence>
<organism evidence="2 3">
    <name type="scientific">Trichogramma kaykai</name>
    <dbReference type="NCBI Taxonomy" id="54128"/>
    <lineage>
        <taxon>Eukaryota</taxon>
        <taxon>Metazoa</taxon>
        <taxon>Ecdysozoa</taxon>
        <taxon>Arthropoda</taxon>
        <taxon>Hexapoda</taxon>
        <taxon>Insecta</taxon>
        <taxon>Pterygota</taxon>
        <taxon>Neoptera</taxon>
        <taxon>Endopterygota</taxon>
        <taxon>Hymenoptera</taxon>
        <taxon>Apocrita</taxon>
        <taxon>Proctotrupomorpha</taxon>
        <taxon>Chalcidoidea</taxon>
        <taxon>Trichogrammatidae</taxon>
        <taxon>Trichogramma</taxon>
    </lineage>
</organism>
<feature type="compositionally biased region" description="Basic and acidic residues" evidence="1">
    <location>
        <begin position="112"/>
        <end position="165"/>
    </location>
</feature>
<evidence type="ECO:0000313" key="2">
    <source>
        <dbReference type="EMBL" id="KAL3389566.1"/>
    </source>
</evidence>
<proteinExistence type="predicted"/>
<gene>
    <name evidence="2" type="ORF">TKK_015773</name>
</gene>